<evidence type="ECO:0000256" key="9">
    <source>
        <dbReference type="RuleBase" id="RU362118"/>
    </source>
</evidence>
<feature type="modified residue" description="N6-(pyridoxal phosphate)lysine" evidence="8">
    <location>
        <position position="204"/>
    </location>
</feature>
<comment type="similarity">
    <text evidence="3 9">Belongs to the trans-sulfuration enzymes family.</text>
</comment>
<dbReference type="InterPro" id="IPR015422">
    <property type="entry name" value="PyrdxlP-dep_Trfase_small"/>
</dbReference>
<protein>
    <recommendedName>
        <fullName evidence="4">cystathionine gamma-lyase</fullName>
        <ecNumber evidence="4">4.4.1.1</ecNumber>
    </recommendedName>
    <alternativeName>
        <fullName evidence="7">Gamma-cystathionase</fullName>
    </alternativeName>
</protein>
<dbReference type="PIRSF" id="PIRSF001434">
    <property type="entry name" value="CGS"/>
    <property type="match status" value="1"/>
</dbReference>
<dbReference type="GO" id="GO:0019344">
    <property type="term" value="P:cysteine biosynthetic process"/>
    <property type="evidence" value="ECO:0007669"/>
    <property type="project" value="UniProtKB-KW"/>
</dbReference>
<dbReference type="FunFam" id="3.90.1150.10:FF:000008">
    <property type="entry name" value="Cystathionine gamma-synthase"/>
    <property type="match status" value="1"/>
</dbReference>
<dbReference type="Proteomes" id="UP001627154">
    <property type="component" value="Unassembled WGS sequence"/>
</dbReference>
<keyword evidence="6" id="KW-0198">Cysteine biosynthesis</keyword>
<keyword evidence="5 8" id="KW-0663">Pyridoxal phosphate</keyword>
<evidence type="ECO:0000256" key="3">
    <source>
        <dbReference type="ARBA" id="ARBA00009077"/>
    </source>
</evidence>
<evidence type="ECO:0000256" key="5">
    <source>
        <dbReference type="ARBA" id="ARBA00022898"/>
    </source>
</evidence>
<dbReference type="PANTHER" id="PTHR11808:SF15">
    <property type="entry name" value="CYSTATHIONINE GAMMA-LYASE"/>
    <property type="match status" value="1"/>
</dbReference>
<evidence type="ECO:0000256" key="7">
    <source>
        <dbReference type="ARBA" id="ARBA00029853"/>
    </source>
</evidence>
<gene>
    <name evidence="10" type="ORF">TKK_007002</name>
</gene>
<evidence type="ECO:0000256" key="2">
    <source>
        <dbReference type="ARBA" id="ARBA00005038"/>
    </source>
</evidence>
<dbReference type="InterPro" id="IPR000277">
    <property type="entry name" value="Cys/Met-Metab_PyrdxlP-dep_enz"/>
</dbReference>
<dbReference type="InterPro" id="IPR054542">
    <property type="entry name" value="Cys_met_metab_PP"/>
</dbReference>
<dbReference type="Gene3D" id="3.40.640.10">
    <property type="entry name" value="Type I PLP-dependent aspartate aminotransferase-like (Major domain)"/>
    <property type="match status" value="1"/>
</dbReference>
<comment type="pathway">
    <text evidence="2">Amino-acid biosynthesis; L-cysteine biosynthesis; L-cysteine from L-homocysteine and L-serine: step 2/2.</text>
</comment>
<dbReference type="CDD" id="cd00614">
    <property type="entry name" value="CGS_like"/>
    <property type="match status" value="1"/>
</dbReference>
<comment type="cofactor">
    <cofactor evidence="1 9">
        <name>pyridoxal 5'-phosphate</name>
        <dbReference type="ChEBI" id="CHEBI:597326"/>
    </cofactor>
</comment>
<name>A0ABD2X345_9HYME</name>
<dbReference type="Pfam" id="PF01053">
    <property type="entry name" value="Cys_Met_Meta_PP"/>
    <property type="match status" value="1"/>
</dbReference>
<evidence type="ECO:0000256" key="8">
    <source>
        <dbReference type="PIRSR" id="PIRSR001434-2"/>
    </source>
</evidence>
<keyword evidence="6" id="KW-0028">Amino-acid biosynthesis</keyword>
<evidence type="ECO:0000313" key="11">
    <source>
        <dbReference type="Proteomes" id="UP001627154"/>
    </source>
</evidence>
<dbReference type="AlphaFoldDB" id="A0ABD2X345"/>
<keyword evidence="11" id="KW-1185">Reference proteome</keyword>
<dbReference type="EC" id="4.4.1.1" evidence="4"/>
<evidence type="ECO:0000256" key="1">
    <source>
        <dbReference type="ARBA" id="ARBA00001933"/>
    </source>
</evidence>
<sequence>MPASNDEGFSTKAIHAGQDPLQWSHASVVPPLVMSTTFKQSGPAQHSGYEYGRSGNPSRNCLETCLAALDNGKHAVVFSSGLGALTGLLAMLETGDHVVCGDDVYGGTNRFFKRCASKQGIETSFVDACDVDHFLQAVKPSTKMIWIETPTNPLLKLADIKGICDKVKATRPDIITVVDNTFVTCYFQKPLDLGADISMYSLTKYMNGHSDVIMGAAITSRDDYAERLRFIQNAMGIVPSPFDCALVNRSLKTLELRMQQHMKNGLAVAKFLSQHPYVEKCIHPLFETHPQHELAKRQMSGYSGIISFYIKGNSDVFLRSLQLFILAESLGGYESLAELPSVMTHASVPLEEREKLGITDNLIRLSVGIENEADIIGDLNRALNSAMAVKSKQNNVVSE</sequence>
<dbReference type="FunFam" id="3.40.640.10:FF:000009">
    <property type="entry name" value="Cystathionine gamma-synthase homolog"/>
    <property type="match status" value="1"/>
</dbReference>
<dbReference type="EMBL" id="JBJJXI010000055">
    <property type="protein sequence ID" value="KAL3399758.1"/>
    <property type="molecule type" value="Genomic_DNA"/>
</dbReference>
<organism evidence="10 11">
    <name type="scientific">Trichogramma kaykai</name>
    <dbReference type="NCBI Taxonomy" id="54128"/>
    <lineage>
        <taxon>Eukaryota</taxon>
        <taxon>Metazoa</taxon>
        <taxon>Ecdysozoa</taxon>
        <taxon>Arthropoda</taxon>
        <taxon>Hexapoda</taxon>
        <taxon>Insecta</taxon>
        <taxon>Pterygota</taxon>
        <taxon>Neoptera</taxon>
        <taxon>Endopterygota</taxon>
        <taxon>Hymenoptera</taxon>
        <taxon>Apocrita</taxon>
        <taxon>Proctotrupomorpha</taxon>
        <taxon>Chalcidoidea</taxon>
        <taxon>Trichogrammatidae</taxon>
        <taxon>Trichogramma</taxon>
    </lineage>
</organism>
<comment type="caution">
    <text evidence="10">The sequence shown here is derived from an EMBL/GenBank/DDBJ whole genome shotgun (WGS) entry which is preliminary data.</text>
</comment>
<proteinExistence type="inferred from homology"/>
<dbReference type="Gene3D" id="3.90.1150.10">
    <property type="entry name" value="Aspartate Aminotransferase, domain 1"/>
    <property type="match status" value="1"/>
</dbReference>
<reference evidence="10 11" key="1">
    <citation type="journal article" date="2024" name="bioRxiv">
        <title>A reference genome for Trichogramma kaykai: A tiny desert-dwelling parasitoid wasp with competing sex-ratio distorters.</title>
        <authorList>
            <person name="Culotta J."/>
            <person name="Lindsey A.R."/>
        </authorList>
    </citation>
    <scope>NUCLEOTIDE SEQUENCE [LARGE SCALE GENOMIC DNA]</scope>
    <source>
        <strain evidence="10 11">KSX58</strain>
    </source>
</reference>
<evidence type="ECO:0000256" key="4">
    <source>
        <dbReference type="ARBA" id="ARBA00012085"/>
    </source>
</evidence>
<dbReference type="InterPro" id="IPR015421">
    <property type="entry name" value="PyrdxlP-dep_Trfase_major"/>
</dbReference>
<evidence type="ECO:0000256" key="6">
    <source>
        <dbReference type="ARBA" id="ARBA00023192"/>
    </source>
</evidence>
<dbReference type="PANTHER" id="PTHR11808">
    <property type="entry name" value="TRANS-SULFURATION ENZYME FAMILY MEMBER"/>
    <property type="match status" value="1"/>
</dbReference>
<accession>A0ABD2X345</accession>
<dbReference type="PROSITE" id="PS00868">
    <property type="entry name" value="CYS_MET_METAB_PP"/>
    <property type="match status" value="1"/>
</dbReference>
<dbReference type="InterPro" id="IPR015424">
    <property type="entry name" value="PyrdxlP-dep_Trfase"/>
</dbReference>
<evidence type="ECO:0000313" key="10">
    <source>
        <dbReference type="EMBL" id="KAL3399758.1"/>
    </source>
</evidence>
<dbReference type="SUPFAM" id="SSF53383">
    <property type="entry name" value="PLP-dependent transferases"/>
    <property type="match status" value="1"/>
</dbReference>